<keyword evidence="1" id="KW-0472">Membrane</keyword>
<accession>A0ABW7ZE87</accession>
<dbReference type="EMBL" id="JBITLE010000001">
    <property type="protein sequence ID" value="MFI7261172.1"/>
    <property type="molecule type" value="Genomic_DNA"/>
</dbReference>
<keyword evidence="1" id="KW-0812">Transmembrane</keyword>
<feature type="transmembrane region" description="Helical" evidence="1">
    <location>
        <begin position="190"/>
        <end position="211"/>
    </location>
</feature>
<evidence type="ECO:0000313" key="2">
    <source>
        <dbReference type="EMBL" id="MFI7261172.1"/>
    </source>
</evidence>
<dbReference type="RefSeq" id="WP_396768370.1">
    <property type="nucleotide sequence ID" value="NZ_JBITLA010000002.1"/>
</dbReference>
<protein>
    <submittedName>
        <fullName evidence="2">Uncharacterized protein</fullName>
    </submittedName>
</protein>
<organism evidence="2 3">
    <name type="scientific">Micromonospora maritima</name>
    <dbReference type="NCBI Taxonomy" id="986711"/>
    <lineage>
        <taxon>Bacteria</taxon>
        <taxon>Bacillati</taxon>
        <taxon>Actinomycetota</taxon>
        <taxon>Actinomycetes</taxon>
        <taxon>Micromonosporales</taxon>
        <taxon>Micromonosporaceae</taxon>
        <taxon>Micromonospora</taxon>
    </lineage>
</organism>
<reference evidence="2 3" key="1">
    <citation type="submission" date="2024-10" db="EMBL/GenBank/DDBJ databases">
        <title>The Natural Products Discovery Center: Release of the First 8490 Sequenced Strains for Exploring Actinobacteria Biosynthetic Diversity.</title>
        <authorList>
            <person name="Kalkreuter E."/>
            <person name="Kautsar S.A."/>
            <person name="Yang D."/>
            <person name="Bader C.D."/>
            <person name="Teijaro C.N."/>
            <person name="Fluegel L."/>
            <person name="Davis C.M."/>
            <person name="Simpson J.R."/>
            <person name="Lauterbach L."/>
            <person name="Steele A.D."/>
            <person name="Gui C."/>
            <person name="Meng S."/>
            <person name="Li G."/>
            <person name="Viehrig K."/>
            <person name="Ye F."/>
            <person name="Su P."/>
            <person name="Kiefer A.F."/>
            <person name="Nichols A."/>
            <person name="Cepeda A.J."/>
            <person name="Yan W."/>
            <person name="Fan B."/>
            <person name="Jiang Y."/>
            <person name="Adhikari A."/>
            <person name="Zheng C.-J."/>
            <person name="Schuster L."/>
            <person name="Cowan T.M."/>
            <person name="Smanski M.J."/>
            <person name="Chevrette M.G."/>
            <person name="De Carvalho L.P.S."/>
            <person name="Shen B."/>
        </authorList>
    </citation>
    <scope>NUCLEOTIDE SEQUENCE [LARGE SCALE GENOMIC DNA]</scope>
    <source>
        <strain evidence="2 3">NPDC049845</strain>
    </source>
</reference>
<comment type="caution">
    <text evidence="2">The sequence shown here is derived from an EMBL/GenBank/DDBJ whole genome shotgun (WGS) entry which is preliminary data.</text>
</comment>
<proteinExistence type="predicted"/>
<evidence type="ECO:0000313" key="3">
    <source>
        <dbReference type="Proteomes" id="UP001612812"/>
    </source>
</evidence>
<keyword evidence="3" id="KW-1185">Reference proteome</keyword>
<sequence>MSLPIEPEKLGLEFDLEPTASGFSRVAFAVESSFWVAAVLNDPVLLFLEDVVRSLSDLERDVEYAVWSGESDSRELFRKATALRRDSFWHVDDVLSFLGASKLQRPRYMDDFSWEVTKDVIQLLELLAQALHSEDGLLLQQVFFPGSAGVGKSSLNWPAGISLTRAAQFVLMRTRADIDPRVVDMRAGSIIATVVGVGGPLIVPIIGVLTVRSIIRKNNSDVIKARADAAKSGAEALLADSQRIKVIAETEKVRAETAELHLNLIKGVVDQRDDLTPEARDAIVEIILRLESRENPGISWPFAATAKAVVDENVESLAFLAQRIRVIERG</sequence>
<name>A0ABW7ZE87_9ACTN</name>
<evidence type="ECO:0000256" key="1">
    <source>
        <dbReference type="SAM" id="Phobius"/>
    </source>
</evidence>
<keyword evidence="1" id="KW-1133">Transmembrane helix</keyword>
<gene>
    <name evidence="2" type="ORF">ACIBP4_02535</name>
</gene>
<dbReference type="Proteomes" id="UP001612812">
    <property type="component" value="Unassembled WGS sequence"/>
</dbReference>